<proteinExistence type="predicted"/>
<dbReference type="EMBL" id="JACHEB010000002">
    <property type="protein sequence ID" value="MBB5327468.1"/>
    <property type="molecule type" value="Genomic_DNA"/>
</dbReference>
<organism evidence="1 2">
    <name type="scientific">Tunturiibacter gelidiferens</name>
    <dbReference type="NCBI Taxonomy" id="3069689"/>
    <lineage>
        <taxon>Bacteria</taxon>
        <taxon>Pseudomonadati</taxon>
        <taxon>Acidobacteriota</taxon>
        <taxon>Terriglobia</taxon>
        <taxon>Terriglobales</taxon>
        <taxon>Acidobacteriaceae</taxon>
        <taxon>Tunturiibacter</taxon>
    </lineage>
</organism>
<dbReference type="Proteomes" id="UP000535182">
    <property type="component" value="Unassembled WGS sequence"/>
</dbReference>
<reference evidence="1 2" key="1">
    <citation type="submission" date="2020-08" db="EMBL/GenBank/DDBJ databases">
        <title>Genomic Encyclopedia of Type Strains, Phase IV (KMG-V): Genome sequencing to study the core and pangenomes of soil and plant-associated prokaryotes.</title>
        <authorList>
            <person name="Whitman W."/>
        </authorList>
    </citation>
    <scope>NUCLEOTIDE SEQUENCE [LARGE SCALE GENOMIC DNA]</scope>
    <source>
        <strain evidence="1 2">X5P2</strain>
    </source>
</reference>
<comment type="caution">
    <text evidence="1">The sequence shown here is derived from an EMBL/GenBank/DDBJ whole genome shotgun (WGS) entry which is preliminary data.</text>
</comment>
<name>A0A9X0QBW2_9BACT</name>
<sequence>MAGAGRRERADAFVPHRKPEANLTAAVTAVRGSQRVLHKSVAGVSMFDPLCPLLALAGRLHGR</sequence>
<evidence type="ECO:0000313" key="1">
    <source>
        <dbReference type="EMBL" id="MBB5327468.1"/>
    </source>
</evidence>
<keyword evidence="2" id="KW-1185">Reference proteome</keyword>
<evidence type="ECO:0000313" key="2">
    <source>
        <dbReference type="Proteomes" id="UP000535182"/>
    </source>
</evidence>
<dbReference type="AlphaFoldDB" id="A0A9X0QBW2"/>
<gene>
    <name evidence="1" type="ORF">HDF14_001073</name>
</gene>
<accession>A0A9X0QBW2</accession>
<protein>
    <submittedName>
        <fullName evidence="1">Uncharacterized protein</fullName>
    </submittedName>
</protein>